<sequence length="279" mass="31953">MEELIEEFLDDMRVEGKTESSLETYRYRLKDIAAYLDANDFLINADKKAILSRYLGTLSQKCQRISTIRGKLSTFRVFCLWAVKKGYMSEVIIDPDDYPKNTKKQRIRRLNDEELRIFKAYIDTLQPNARAAFRLMLGSGCRVAEAANLRPDDIILRGKTVYIDIKKAKWGSDRCIPIIDKTAAEIVWKYRAELEIDSRPAFRLSKRTLQGYATDFAQKTGITFRCHLLRHTFAALLSEKGTPLTTIQFLLGHKSLGMTAHYAQSALVDVSDITPEINL</sequence>
<dbReference type="Gene3D" id="1.10.150.130">
    <property type="match status" value="1"/>
</dbReference>
<evidence type="ECO:0000313" key="8">
    <source>
        <dbReference type="EMBL" id="MDB6247585.1"/>
    </source>
</evidence>
<keyword evidence="2" id="KW-0229">DNA integration</keyword>
<dbReference type="GO" id="GO:0015074">
    <property type="term" value="P:DNA integration"/>
    <property type="evidence" value="ECO:0007669"/>
    <property type="project" value="UniProtKB-KW"/>
</dbReference>
<dbReference type="InterPro" id="IPR011010">
    <property type="entry name" value="DNA_brk_join_enz"/>
</dbReference>
<evidence type="ECO:0000256" key="3">
    <source>
        <dbReference type="ARBA" id="ARBA00023125"/>
    </source>
</evidence>
<dbReference type="InterPro" id="IPR044068">
    <property type="entry name" value="CB"/>
</dbReference>
<dbReference type="CDD" id="cd00397">
    <property type="entry name" value="DNA_BRE_C"/>
    <property type="match status" value="1"/>
</dbReference>
<accession>A0AAW6BC65</accession>
<evidence type="ECO:0000256" key="1">
    <source>
        <dbReference type="ARBA" id="ARBA00008857"/>
    </source>
</evidence>
<protein>
    <submittedName>
        <fullName evidence="8">Tyrosine-type recombinase/integrase</fullName>
    </submittedName>
</protein>
<comment type="caution">
    <text evidence="8">The sequence shown here is derived from an EMBL/GenBank/DDBJ whole genome shotgun (WGS) entry which is preliminary data.</text>
</comment>
<evidence type="ECO:0000256" key="5">
    <source>
        <dbReference type="PROSITE-ProRule" id="PRU01248"/>
    </source>
</evidence>
<keyword evidence="3 5" id="KW-0238">DNA-binding</keyword>
<dbReference type="PROSITE" id="PS51898">
    <property type="entry name" value="TYR_RECOMBINASE"/>
    <property type="match status" value="1"/>
</dbReference>
<gene>
    <name evidence="8" type="ORF">ODV14_09925</name>
</gene>
<dbReference type="Pfam" id="PF00589">
    <property type="entry name" value="Phage_integrase"/>
    <property type="match status" value="1"/>
</dbReference>
<feature type="domain" description="Core-binding (CB)" evidence="7">
    <location>
        <begin position="1"/>
        <end position="83"/>
    </location>
</feature>
<dbReference type="SUPFAM" id="SSF56349">
    <property type="entry name" value="DNA breaking-rejoining enzymes"/>
    <property type="match status" value="1"/>
</dbReference>
<dbReference type="PROSITE" id="PS51900">
    <property type="entry name" value="CB"/>
    <property type="match status" value="1"/>
</dbReference>
<reference evidence="8" key="2">
    <citation type="submission" date="2022-10" db="EMBL/GenBank/DDBJ databases">
        <authorList>
            <person name="Kostovova I."/>
            <person name="Moravkova M."/>
            <person name="Pechar R."/>
        </authorList>
    </citation>
    <scope>NUCLEOTIDE SEQUENCE</scope>
    <source>
        <strain evidence="8">M597B</strain>
    </source>
</reference>
<evidence type="ECO:0000256" key="2">
    <source>
        <dbReference type="ARBA" id="ARBA00022908"/>
    </source>
</evidence>
<dbReference type="InterPro" id="IPR002104">
    <property type="entry name" value="Integrase_catalytic"/>
</dbReference>
<dbReference type="InterPro" id="IPR050090">
    <property type="entry name" value="Tyrosine_recombinase_XerCD"/>
</dbReference>
<dbReference type="PANTHER" id="PTHR30349:SF41">
    <property type="entry name" value="INTEGRASE_RECOMBINASE PROTEIN MJ0367-RELATED"/>
    <property type="match status" value="1"/>
</dbReference>
<name>A0AAW6BC65_LACAM</name>
<dbReference type="RefSeq" id="WP_271327274.1">
    <property type="nucleotide sequence ID" value="NZ_JAOTHC010000042.1"/>
</dbReference>
<feature type="domain" description="Tyr recombinase" evidence="6">
    <location>
        <begin position="105"/>
        <end position="275"/>
    </location>
</feature>
<organism evidence="8 9">
    <name type="scientific">Lactobacillus amylovorus</name>
    <dbReference type="NCBI Taxonomy" id="1604"/>
    <lineage>
        <taxon>Bacteria</taxon>
        <taxon>Bacillati</taxon>
        <taxon>Bacillota</taxon>
        <taxon>Bacilli</taxon>
        <taxon>Lactobacillales</taxon>
        <taxon>Lactobacillaceae</taxon>
        <taxon>Lactobacillus</taxon>
    </lineage>
</organism>
<evidence type="ECO:0000256" key="4">
    <source>
        <dbReference type="ARBA" id="ARBA00023172"/>
    </source>
</evidence>
<dbReference type="Proteomes" id="UP001141961">
    <property type="component" value="Unassembled WGS sequence"/>
</dbReference>
<dbReference type="Gene3D" id="1.10.443.10">
    <property type="entry name" value="Intergrase catalytic core"/>
    <property type="match status" value="1"/>
</dbReference>
<evidence type="ECO:0000259" key="6">
    <source>
        <dbReference type="PROSITE" id="PS51898"/>
    </source>
</evidence>
<comment type="similarity">
    <text evidence="1">Belongs to the 'phage' integrase family.</text>
</comment>
<evidence type="ECO:0000313" key="9">
    <source>
        <dbReference type="Proteomes" id="UP001141961"/>
    </source>
</evidence>
<dbReference type="PANTHER" id="PTHR30349">
    <property type="entry name" value="PHAGE INTEGRASE-RELATED"/>
    <property type="match status" value="1"/>
</dbReference>
<keyword evidence="4" id="KW-0233">DNA recombination</keyword>
<proteinExistence type="inferred from homology"/>
<dbReference type="InterPro" id="IPR013762">
    <property type="entry name" value="Integrase-like_cat_sf"/>
</dbReference>
<dbReference type="InterPro" id="IPR010998">
    <property type="entry name" value="Integrase_recombinase_N"/>
</dbReference>
<dbReference type="InterPro" id="IPR004107">
    <property type="entry name" value="Integrase_SAM-like_N"/>
</dbReference>
<dbReference type="GO" id="GO:0006310">
    <property type="term" value="P:DNA recombination"/>
    <property type="evidence" value="ECO:0007669"/>
    <property type="project" value="UniProtKB-KW"/>
</dbReference>
<dbReference type="GO" id="GO:0003677">
    <property type="term" value="F:DNA binding"/>
    <property type="evidence" value="ECO:0007669"/>
    <property type="project" value="UniProtKB-UniRule"/>
</dbReference>
<dbReference type="EMBL" id="JAOTHD010000043">
    <property type="protein sequence ID" value="MDB6247585.1"/>
    <property type="molecule type" value="Genomic_DNA"/>
</dbReference>
<dbReference type="AlphaFoldDB" id="A0AAW6BC65"/>
<evidence type="ECO:0000259" key="7">
    <source>
        <dbReference type="PROSITE" id="PS51900"/>
    </source>
</evidence>
<dbReference type="Pfam" id="PF02899">
    <property type="entry name" value="Phage_int_SAM_1"/>
    <property type="match status" value="1"/>
</dbReference>
<reference evidence="8" key="1">
    <citation type="journal article" date="2022" name="Microorganisms">
        <title>Antibiotic Susceptibility, Resistance Gene Determinants and Corresponding Genomic Regions in Lactobacillus amylovorus Isolates Derived from Wild Boars and Domestic Pigs.</title>
        <authorList>
            <person name="Moravkova M."/>
            <person name="Kostovova I."/>
            <person name="Kavanova K."/>
            <person name="Pechar R."/>
            <person name="Stanek S."/>
            <person name="Brychta A."/>
            <person name="Zeman M."/>
            <person name="Kubasova T."/>
        </authorList>
    </citation>
    <scope>NUCLEOTIDE SEQUENCE</scope>
    <source>
        <strain evidence="8">M597B</strain>
    </source>
</reference>